<dbReference type="InterPro" id="IPR017441">
    <property type="entry name" value="Protein_kinase_ATP_BS"/>
</dbReference>
<dbReference type="GO" id="GO:0004672">
    <property type="term" value="F:protein kinase activity"/>
    <property type="evidence" value="ECO:0007669"/>
    <property type="project" value="InterPro"/>
</dbReference>
<dbReference type="AlphaFoldDB" id="A0A0F8YYX6"/>
<name>A0A0F8YYX6_9ZZZZ</name>
<dbReference type="SUPFAM" id="SSF56112">
    <property type="entry name" value="Protein kinase-like (PK-like)"/>
    <property type="match status" value="1"/>
</dbReference>
<evidence type="ECO:0000313" key="2">
    <source>
        <dbReference type="EMBL" id="KKK86613.1"/>
    </source>
</evidence>
<feature type="non-terminal residue" evidence="2">
    <location>
        <position position="419"/>
    </location>
</feature>
<dbReference type="PANTHER" id="PTHR44167">
    <property type="entry name" value="OVARIAN-SPECIFIC SERINE/THREONINE-PROTEIN KINASE LOK-RELATED"/>
    <property type="match status" value="1"/>
</dbReference>
<feature type="non-terminal residue" evidence="2">
    <location>
        <position position="1"/>
    </location>
</feature>
<proteinExistence type="predicted"/>
<dbReference type="PANTHER" id="PTHR44167:SF24">
    <property type="entry name" value="SERINE_THREONINE-PROTEIN KINASE CHK2"/>
    <property type="match status" value="1"/>
</dbReference>
<dbReference type="InterPro" id="IPR011009">
    <property type="entry name" value="Kinase-like_dom_sf"/>
</dbReference>
<accession>A0A0F8YYX6</accession>
<dbReference type="EMBL" id="LAZR01050765">
    <property type="protein sequence ID" value="KKK86613.1"/>
    <property type="molecule type" value="Genomic_DNA"/>
</dbReference>
<comment type="caution">
    <text evidence="2">The sequence shown here is derived from an EMBL/GenBank/DDBJ whole genome shotgun (WGS) entry which is preliminary data.</text>
</comment>
<dbReference type="SMART" id="SM00220">
    <property type="entry name" value="S_TKc"/>
    <property type="match status" value="1"/>
</dbReference>
<reference evidence="2" key="1">
    <citation type="journal article" date="2015" name="Nature">
        <title>Complex archaea that bridge the gap between prokaryotes and eukaryotes.</title>
        <authorList>
            <person name="Spang A."/>
            <person name="Saw J.H."/>
            <person name="Jorgensen S.L."/>
            <person name="Zaremba-Niedzwiedzka K."/>
            <person name="Martijn J."/>
            <person name="Lind A.E."/>
            <person name="van Eijk R."/>
            <person name="Schleper C."/>
            <person name="Guy L."/>
            <person name="Ettema T.J."/>
        </authorList>
    </citation>
    <scope>NUCLEOTIDE SEQUENCE</scope>
</reference>
<gene>
    <name evidence="2" type="ORF">LCGC14_2761490</name>
</gene>
<feature type="domain" description="Protein kinase" evidence="1">
    <location>
        <begin position="2"/>
        <end position="261"/>
    </location>
</feature>
<dbReference type="PROSITE" id="PS50011">
    <property type="entry name" value="PROTEIN_KINASE_DOM"/>
    <property type="match status" value="1"/>
</dbReference>
<dbReference type="PROSITE" id="PS00107">
    <property type="entry name" value="PROTEIN_KINASE_ATP"/>
    <property type="match status" value="1"/>
</dbReference>
<dbReference type="GO" id="GO:0005524">
    <property type="term" value="F:ATP binding"/>
    <property type="evidence" value="ECO:0007669"/>
    <property type="project" value="InterPro"/>
</dbReference>
<protein>
    <recommendedName>
        <fullName evidence="1">Protein kinase domain-containing protein</fullName>
    </recommendedName>
</protein>
<dbReference type="Gene3D" id="1.10.510.10">
    <property type="entry name" value="Transferase(Phosphotransferase) domain 1"/>
    <property type="match status" value="1"/>
</dbReference>
<evidence type="ECO:0000259" key="1">
    <source>
        <dbReference type="PROSITE" id="PS50011"/>
    </source>
</evidence>
<sequence length="419" mass="49375">YKVTGGKLGKGGGGNVYRCEDSNGKELALKLFTRIREPFKTNLDRFKNEIDFSIKSNHPNVLKAIDYGEISYDSYEHLPFYVMPKAKCDLRKFSKNIDLKNNRDEFRRIIFEIKEGLIYIHDKGKKHEDDDEANYHRDIKPENILIMGENYRAVVSDFGIAHLRGELQIEGIETDPEKIPKNRKYYAPEENPDNRFDIFSLGYVIYEILTGEIPRGTGQRISDENQIYKILFDVILDKMIRQDPNERTNSFQEVKRDLKFYYDNDLKDLEIPFDKMTNMEKSLFLTLIELEEDIGNHFIMAISTLRNTSLPARFIQSSHSISFICNFLNNRKENFFKNVEILPERSEERKTRLYELLTNLCSFFSNISNGVKRTDKEEFEDKFREFQIIITEILKSNIEILNELDKLLEKETPNQKDIE</sequence>
<dbReference type="Pfam" id="PF00069">
    <property type="entry name" value="Pkinase"/>
    <property type="match status" value="1"/>
</dbReference>
<organism evidence="2">
    <name type="scientific">marine sediment metagenome</name>
    <dbReference type="NCBI Taxonomy" id="412755"/>
    <lineage>
        <taxon>unclassified sequences</taxon>
        <taxon>metagenomes</taxon>
        <taxon>ecological metagenomes</taxon>
    </lineage>
</organism>
<dbReference type="InterPro" id="IPR000719">
    <property type="entry name" value="Prot_kinase_dom"/>
</dbReference>